<keyword evidence="3" id="KW-0677">Repeat</keyword>
<dbReference type="Gene3D" id="2.10.25.10">
    <property type="entry name" value="Laminin"/>
    <property type="match status" value="7"/>
</dbReference>
<accession>A0A9P1J4V1</accession>
<feature type="disulfide bond" evidence="7">
    <location>
        <begin position="219"/>
        <end position="228"/>
    </location>
</feature>
<feature type="domain" description="EGF-like" evidence="10">
    <location>
        <begin position="363"/>
        <end position="402"/>
    </location>
</feature>
<keyword evidence="12" id="KW-1185">Reference proteome</keyword>
<feature type="domain" description="CUB" evidence="9">
    <location>
        <begin position="1802"/>
        <end position="1916"/>
    </location>
</feature>
<evidence type="ECO:0000256" key="3">
    <source>
        <dbReference type="ARBA" id="ARBA00022737"/>
    </source>
</evidence>
<feature type="disulfide bond" evidence="6">
    <location>
        <begin position="2143"/>
        <end position="2170"/>
    </location>
</feature>
<evidence type="ECO:0000313" key="11">
    <source>
        <dbReference type="EMBL" id="CAI5456586.1"/>
    </source>
</evidence>
<dbReference type="PROSITE" id="PS00010">
    <property type="entry name" value="ASX_HYDROXYL"/>
    <property type="match status" value="1"/>
</dbReference>
<feature type="domain" description="CUB" evidence="9">
    <location>
        <begin position="611"/>
        <end position="719"/>
    </location>
</feature>
<dbReference type="PROSITE" id="PS01186">
    <property type="entry name" value="EGF_2"/>
    <property type="match status" value="3"/>
</dbReference>
<dbReference type="PROSITE" id="PS01180">
    <property type="entry name" value="CUB"/>
    <property type="match status" value="17"/>
</dbReference>
<feature type="domain" description="EGF-like" evidence="10">
    <location>
        <begin position="191"/>
        <end position="229"/>
    </location>
</feature>
<dbReference type="GO" id="GO:0048666">
    <property type="term" value="P:neuron development"/>
    <property type="evidence" value="ECO:0007669"/>
    <property type="project" value="UniProtKB-ARBA"/>
</dbReference>
<dbReference type="FunFam" id="2.60.120.290:FF:000005">
    <property type="entry name" value="Procollagen C-endopeptidase enhancer 1"/>
    <property type="match status" value="1"/>
</dbReference>
<gene>
    <name evidence="11" type="ORF">CAMP_LOCUS19223</name>
</gene>
<keyword evidence="5" id="KW-0325">Glycoprotein</keyword>
<dbReference type="InterPro" id="IPR000742">
    <property type="entry name" value="EGF"/>
</dbReference>
<dbReference type="FunFam" id="2.10.25.10:FF:000230">
    <property type="entry name" value="Delta-like protein"/>
    <property type="match status" value="1"/>
</dbReference>
<evidence type="ECO:0008006" key="13">
    <source>
        <dbReference type="Google" id="ProtNLM"/>
    </source>
</evidence>
<evidence type="ECO:0000259" key="10">
    <source>
        <dbReference type="PROSITE" id="PS50026"/>
    </source>
</evidence>
<feature type="domain" description="CUB" evidence="9">
    <location>
        <begin position="3117"/>
        <end position="3229"/>
    </location>
</feature>
<reference evidence="11" key="1">
    <citation type="submission" date="2022-11" db="EMBL/GenBank/DDBJ databases">
        <authorList>
            <person name="Kikuchi T."/>
        </authorList>
    </citation>
    <scope>NUCLEOTIDE SEQUENCE</scope>
    <source>
        <strain evidence="11">PS1010</strain>
    </source>
</reference>
<evidence type="ECO:0000256" key="5">
    <source>
        <dbReference type="ARBA" id="ARBA00023180"/>
    </source>
</evidence>
<feature type="domain" description="CUB" evidence="9">
    <location>
        <begin position="2257"/>
        <end position="2381"/>
    </location>
</feature>
<feature type="disulfide bond" evidence="7">
    <location>
        <begin position="179"/>
        <end position="188"/>
    </location>
</feature>
<dbReference type="CDD" id="cd00053">
    <property type="entry name" value="EGF"/>
    <property type="match status" value="1"/>
</dbReference>
<keyword evidence="1 7" id="KW-0245">EGF-like domain</keyword>
<feature type="domain" description="EGF-like" evidence="10">
    <location>
        <begin position="408"/>
        <end position="445"/>
    </location>
</feature>
<dbReference type="SMART" id="SM00181">
    <property type="entry name" value="EGF"/>
    <property type="match status" value="8"/>
</dbReference>
<dbReference type="InterPro" id="IPR049883">
    <property type="entry name" value="NOTCH1_EGF-like"/>
</dbReference>
<dbReference type="PROSITE" id="PS00022">
    <property type="entry name" value="EGF_1"/>
    <property type="match status" value="4"/>
</dbReference>
<feature type="domain" description="CUB" evidence="9">
    <location>
        <begin position="945"/>
        <end position="1059"/>
    </location>
</feature>
<dbReference type="PROSITE" id="PS01187">
    <property type="entry name" value="EGF_CA"/>
    <property type="match status" value="2"/>
</dbReference>
<dbReference type="InterPro" id="IPR001881">
    <property type="entry name" value="EGF-like_Ca-bd_dom"/>
</dbReference>
<feature type="domain" description="CUB" evidence="9">
    <location>
        <begin position="725"/>
        <end position="838"/>
    </location>
</feature>
<evidence type="ECO:0000256" key="4">
    <source>
        <dbReference type="ARBA" id="ARBA00023157"/>
    </source>
</evidence>
<feature type="signal peptide" evidence="8">
    <location>
        <begin position="1"/>
        <end position="19"/>
    </location>
</feature>
<name>A0A9P1J4V1_9PELO</name>
<feature type="disulfide bond" evidence="6">
    <location>
        <begin position="1176"/>
        <end position="1203"/>
    </location>
</feature>
<feature type="domain" description="CUB" evidence="9">
    <location>
        <begin position="2992"/>
        <end position="3115"/>
    </location>
</feature>
<dbReference type="SMART" id="SM00179">
    <property type="entry name" value="EGF_CA"/>
    <property type="match status" value="7"/>
</dbReference>
<dbReference type="Pfam" id="PF00431">
    <property type="entry name" value="CUB"/>
    <property type="match status" value="13"/>
</dbReference>
<dbReference type="SUPFAM" id="SSF49854">
    <property type="entry name" value="Spermadhesin, CUB domain"/>
    <property type="match status" value="18"/>
</dbReference>
<dbReference type="Gene3D" id="2.60.120.290">
    <property type="entry name" value="Spermadhesin, CUB domain"/>
    <property type="match status" value="20"/>
</dbReference>
<keyword evidence="2 8" id="KW-0732">Signal</keyword>
<feature type="domain" description="CUB" evidence="9">
    <location>
        <begin position="1065"/>
        <end position="1172"/>
    </location>
</feature>
<dbReference type="InterPro" id="IPR000859">
    <property type="entry name" value="CUB_dom"/>
</dbReference>
<dbReference type="GO" id="GO:0005886">
    <property type="term" value="C:plasma membrane"/>
    <property type="evidence" value="ECO:0007669"/>
    <property type="project" value="UniProtKB-ARBA"/>
</dbReference>
<dbReference type="GO" id="GO:0000902">
    <property type="term" value="P:cell morphogenesis"/>
    <property type="evidence" value="ECO:0007669"/>
    <property type="project" value="UniProtKB-ARBA"/>
</dbReference>
<evidence type="ECO:0000256" key="2">
    <source>
        <dbReference type="ARBA" id="ARBA00022729"/>
    </source>
</evidence>
<feature type="chain" id="PRO_5040483259" description="Cubilin" evidence="8">
    <location>
        <begin position="20"/>
        <end position="3727"/>
    </location>
</feature>
<evidence type="ECO:0000256" key="1">
    <source>
        <dbReference type="ARBA" id="ARBA00022536"/>
    </source>
</evidence>
<feature type="domain" description="CUB" evidence="9">
    <location>
        <begin position="1561"/>
        <end position="1691"/>
    </location>
</feature>
<dbReference type="GO" id="GO:0042063">
    <property type="term" value="P:gliogenesis"/>
    <property type="evidence" value="ECO:0007669"/>
    <property type="project" value="UniProtKB-ARBA"/>
</dbReference>
<keyword evidence="4 7" id="KW-1015">Disulfide bond</keyword>
<dbReference type="OrthoDB" id="6022136at2759"/>
<organism evidence="11 12">
    <name type="scientific">Caenorhabditis angaria</name>
    <dbReference type="NCBI Taxonomy" id="860376"/>
    <lineage>
        <taxon>Eukaryota</taxon>
        <taxon>Metazoa</taxon>
        <taxon>Ecdysozoa</taxon>
        <taxon>Nematoda</taxon>
        <taxon>Chromadorea</taxon>
        <taxon>Rhabditida</taxon>
        <taxon>Rhabditina</taxon>
        <taxon>Rhabditomorpha</taxon>
        <taxon>Rhabditoidea</taxon>
        <taxon>Rhabditidae</taxon>
        <taxon>Peloderinae</taxon>
        <taxon>Caenorhabditis</taxon>
    </lineage>
</organism>
<feature type="domain" description="EGF-like" evidence="10">
    <location>
        <begin position="280"/>
        <end position="319"/>
    </location>
</feature>
<feature type="domain" description="CUB" evidence="9">
    <location>
        <begin position="2143"/>
        <end position="2253"/>
    </location>
</feature>
<feature type="disulfide bond" evidence="6">
    <location>
        <begin position="1299"/>
        <end position="1326"/>
    </location>
</feature>
<evidence type="ECO:0000313" key="12">
    <source>
        <dbReference type="Proteomes" id="UP001152747"/>
    </source>
</evidence>
<evidence type="ECO:0000256" key="8">
    <source>
        <dbReference type="SAM" id="SignalP"/>
    </source>
</evidence>
<evidence type="ECO:0000256" key="6">
    <source>
        <dbReference type="PROSITE-ProRule" id="PRU00059"/>
    </source>
</evidence>
<dbReference type="Pfam" id="PF07645">
    <property type="entry name" value="EGF_CA"/>
    <property type="match status" value="3"/>
</dbReference>
<feature type="domain" description="CUB" evidence="9">
    <location>
        <begin position="1428"/>
        <end position="1553"/>
    </location>
</feature>
<feature type="domain" description="CUB" evidence="9">
    <location>
        <begin position="1299"/>
        <end position="1369"/>
    </location>
</feature>
<sequence length="3727" mass="426707">MIPKLLLFSVFLLIPGNFASNATIKFVNNSILVEGDVDRYIAFRTSGSGRIFVNDFDITDIPSEAEYQKFIETLHDVQRTIERTTKLRIDSQKQNDEIKDNMERIKKHSLDQVEKLKHYETWKNSQIEDGKHRKEQLESFNDQIDSIVKNLEKDLCEEEHPCRNGGTCIPQYQDYFCICPDGYEGKDCRKDVDECEVLVNRCSNNGTCRNLIGTFECKCQKGFYGPSCDLISPICQSEDSELCGEHGKCIEDLSAHLKYNCICDTGYKPSTDIENIYCVDIDECSTNPCHPGIRCLNLPGSFECLGCPIGYEKIGNSCVDINECDHPNICDKQTKCINLQGSYKCTDCPAGFSGDGKTGCIDNPDKCASNPCSKMQTCHNTFDNQLGFICYCPDGYAGDYYQECVKIEENPCQNKPCTVFGKCKAINSTDYQCICFGGISGKHCEIIDDCSDQCQNKAVCKHNTDGKYYCACPKGFYGEYCEKQEEDCDRHLTDSSGILNFEYTSNIFCKFHFDITFASDKALQITFTDFDDFNPNPNGPTNCSTTPSKLELFDGPGINYHRFATFCGNRNDFFSPGINEPMVFSTNTAFMVFKGTTGMFEMKWEVVTKKCGYRTSKEGMIKIPASEEMIACEWFITAPFSKIIQLEIPNIKLSYRSECEDNELAVYDWYTIRGTSRISSICQSTQYPDIIKSTGPFLTITLNIGKVLTNGFILNYKFVDAENGCSIKYENKEKNVNWKDKITSPHFGGKYPAGSECTYQIDTGFENHLKIRLKFNTFNLLSGDKLEICSAEDCTTYDENMVLNTNEEKIYENSVLTLKFTSDYKDEGLGFDIGFESICEHRFRGNGTFTTFNYLRPDWIGNCSYLVEAEDHEHVELTFEHDSKNCKSHDYFTMTALLTRDEYDFSCPFPGTSRISTGSVLLNGIMRKLNSQGFIVIYKTTDMGCGGNFTSTSGILTSPNWPEDMPDGSTCIYRIQTHNSTVIRLNFNQFDIEDSDLSCEDHYLQIFDGDSEKSASLGTFCGKRVPEIVSTSNNLYMILKTTEGYRESKSGFNATYESVSHVGLCNRTFLSTSGNIVLDENDGFGTEECLINIHVPDQYTIQLTSNNLNIPCETSSLDIYNGETKDSPKIYNQYKNCGILKFKPIQSHSNRLLLVVKSTEPGTIFNISYEIADNKCHGNIIDGWKGHVQSPQYPIADQRIYNCEYIIRGPPGTRVKLWVKDYPLLDMRYAGEICESEHWDSLHIYDGSEFNKNKITKICAGHNNASNPIISQTNILSINYHSFSRIDSIGFSAEFEVFCRDVMLTEFSGHIQTPAYPEGISEYIYCSWFIRAPPGNRIIVKFEDFVIEQDPEAYSRMLHSQLRIKEQELGSVLIKAQDKIQNSTETYVYMHDDIPTVLHSKHNNLTFELYSVYRITNKIHMWYEMIGCVGNINHPQTIKINLKTIDPEVERFECRYKIKAPIGKKIQLNIEKFTFAKSMTSCEWKANETFDGIALFMGDSVDQNGAQKSLCFLIHDSEKVESHTNEMYILMSMLKKDISHKDQDFFEAHVDFVDGKDDQTCGADIQLDDNEITLKSPNYPKPIATGSPRSCTWKLTVQTGYHIEYTLQYYFSGMSDFQCEYLSHHGKLEFYEMIEDKPNSVKEFCKNLEKPETFQVFSNTSIVKYSENPVLPHHYSEVKQDIGFILKARAVCGAVLYATNTTQRTYLNLVKKSNCTMKFRKSHPDARNINIRIRSFIRFGHISPGEDQLKIYADNQYIETLTVNPESEKFYRAEQEIRVDFIHEAEDMKHVSIDYSLGDIECGGYRSEQSGVLRAPPQNILGKDKDFDCEWSFIGFYTSKVSVSVETHNLPFTAFCPSSFIEIRDGYGKILSHQCDPENVNKTTFTSEVLYVRVKYRQTKDRVDGDIDFKINFVKEHAVDYKYRDIEDGHLLNPIANFDVDAGENTTSIKFNAENIHLSPKSHIKISEVSDNDEVLEEDAKFITQDEEFIKEYSKFNVDQFVEFNDRFFIHWDPLINGKNPETDYECGEILKATWSTQHLEYTRDEDDQNGVVKHCRYRIDPEEFSTIDVDFDFSNYDEDSCIRNYVVITDQDIPKKKFKKSETKKICHHSDLNGTFSRNTPIYIHFVTDSYADVMLNYRLSCLSENENVYKFTHRHYEFSNPPMEIEKCRWIIETPSNRPIIADVREIDLVEKSPCASDNYLKFSSTLLSTEGARCGSKLFNYTTSGNRLVIEYTAKSTEAKRSFKILLSEKQNDCSSEPIRLTELFPNETIHSPNFPGKIPVSSLCNYIIEVPHHHRVMLTFTAELFHISDSSGKFNKSEDFIEVRDGPTETSHFIGRYQGNQAPSSVFSTTNVMFIRLRTNSENGKELLGFEARVEIAKCGGTHHIHHKNDVFVLSQKATEFMTMDCKWVIKVPNSHMLEFRIRKSEIPLGSKNCGSQVFNIEDVTESNKTVFFEKDCQKVPETHWQRSSSSEIFVNYWKNGFGSSSHSELFKIEFKMSETSCGSDLITDEKGILKLPQKSGKILRKLHCVWNFKTYPGLVYIFSLKFENHDNFYAKQEDGEEYFPDLKLVNPFTTNYTSTFFTKQFSTYKPALIEESKLIYDNLENFHRNSLKSEQGYEPFTIEYEYVPADLVGNDDCTRTIMRSSKLDLRSVIFFNELCHLRIEKPEGYNSVGIKIQNFSGSDNIIIKAAAPFPYDETFEGTKIQNREIDLIFNNQVIDIYLIHILPKVSSNYSISIEFYECGGVITEPNFGNITNPENSNNTRCRWVIEAPENQRVKLDILHLSNRDSGCERQKMEIGEGKQYKLAPIFEFCQYLHEKDSVDANEKQLRIIQSKARYLTIIWRSSSVRKSDWALAYEFIDAGNVCGFHSHDSRGVITFPTNQKEYSNDINCRWDIQVPRGFHIKFSVEYFHVENSTECKKDGLTIHDVQLNTIPYSSSMGSVLENRTLCGKINPVSYDFGNRVALDFYSDSEHTDSGFQIKWEAVCGEILTANDGILYSPNYPESYPNKNSECGHVISAEDNWDVKLIFEDIDLADEPEIDINGKCLVDRIDIVKMGSGEILRTICGRENTEHEESIRVKGSVGVRLITVKSENDKKHHRGYKIAYRKYGCGEPVVLNKGNNFRYAYYPMTKNVDDNGNCIWNISTHPTRELHYVNFFGDDKQPNCDENKFEVTDVSTNSTKSFCESTNGMKRSNSSNIIFNLKFTTPIDFRFAVFSTPKKGCNEKLKVHDDWKTLSPILDKNGNYLSNLRCNWQLETEKGYTIEIRINSIDILEDYMVRYGCLENLEIYDGTPGSKPILFDSCQGDNATGRVIQSSRDIASLYFYSSDIAKGKGFDVSYRRRPVACSPENFIAIETEKFYTFEHNPNKTAQEKCQITIEGAKPEPIIIRFIELNLADNDCMEIRDIGSIDNCAHPGCAQHENDRKITKLCGKQNPHVHIARSNSVFIHIVSSSKDSKIIISYQIFDKCNRSIDTKSYKSGRITSPNYPKDYEDNMKCTTVFSDSRSQENTSKMLFIFQKFSLDDSDSLKISESEKILEGKSLPHNILTNGGKSVTFEFSSDKNSHNGGFDATYFSVAEQNETVIRFSESNELSGIITNMEFPNAYKANYKQIFTIRPPQNHDCVFVYDERDVGKSCRLHETRNRDFSKNVQQNETVTVTFYGQTQEKDVLHSCSNHYFNRLNRQSGGDRYAEIVFKTDGDTKNDGRGFKISWACDNYRGV</sequence>
<feature type="disulfide bond" evidence="7">
    <location>
        <begin position="450"/>
        <end position="460"/>
    </location>
</feature>
<dbReference type="InterPro" id="IPR018097">
    <property type="entry name" value="EGF_Ca-bd_CS"/>
</dbReference>
<feature type="domain" description="EGF-like" evidence="10">
    <location>
        <begin position="446"/>
        <end position="482"/>
    </location>
</feature>
<proteinExistence type="predicted"/>
<dbReference type="EMBL" id="CANHGI010000006">
    <property type="protein sequence ID" value="CAI5456586.1"/>
    <property type="molecule type" value="Genomic_DNA"/>
</dbReference>
<comment type="caution">
    <text evidence="11">The sequence shown here is derived from an EMBL/GenBank/DDBJ whole genome shotgun (WGS) entry which is preliminary data.</text>
</comment>
<evidence type="ECO:0000259" key="9">
    <source>
        <dbReference type="PROSITE" id="PS01180"/>
    </source>
</evidence>
<dbReference type="PRINTS" id="PR01983">
    <property type="entry name" value="NOTCH"/>
</dbReference>
<dbReference type="Pfam" id="PF00008">
    <property type="entry name" value="EGF"/>
    <property type="match status" value="1"/>
</dbReference>
<dbReference type="FunFam" id="2.10.25.10:FF:000038">
    <property type="entry name" value="Fibrillin 2"/>
    <property type="match status" value="2"/>
</dbReference>
<dbReference type="InterPro" id="IPR035914">
    <property type="entry name" value="Sperma_CUB_dom_sf"/>
</dbReference>
<feature type="domain" description="EGF-like" evidence="10">
    <location>
        <begin position="320"/>
        <end position="361"/>
    </location>
</feature>
<dbReference type="GO" id="GO:0005509">
    <property type="term" value="F:calcium ion binding"/>
    <property type="evidence" value="ECO:0007669"/>
    <property type="project" value="InterPro"/>
</dbReference>
<feature type="disulfide bond" evidence="7">
    <location>
        <begin position="435"/>
        <end position="444"/>
    </location>
</feature>
<dbReference type="PANTHER" id="PTHR24251">
    <property type="entry name" value="OVOCHYMASE-RELATED"/>
    <property type="match status" value="1"/>
</dbReference>
<dbReference type="CDD" id="cd00041">
    <property type="entry name" value="CUB"/>
    <property type="match status" value="12"/>
</dbReference>
<feature type="domain" description="CUB" evidence="9">
    <location>
        <begin position="2747"/>
        <end position="2865"/>
    </location>
</feature>
<feature type="domain" description="CUB" evidence="9">
    <location>
        <begin position="1176"/>
        <end position="1298"/>
    </location>
</feature>
<feature type="disulfide bond" evidence="7">
    <location>
        <begin position="472"/>
        <end position="481"/>
    </location>
</feature>
<dbReference type="SUPFAM" id="SSF57196">
    <property type="entry name" value="EGF/Laminin"/>
    <property type="match status" value="4"/>
</dbReference>
<feature type="domain" description="CUB" evidence="9">
    <location>
        <begin position="2871"/>
        <end position="2991"/>
    </location>
</feature>
<dbReference type="PROSITE" id="PS50026">
    <property type="entry name" value="EGF_3"/>
    <property type="match status" value="7"/>
</dbReference>
<dbReference type="InterPro" id="IPR000152">
    <property type="entry name" value="EGF-type_Asp/Asn_hydroxyl_site"/>
</dbReference>
<feature type="disulfide bond" evidence="6">
    <location>
        <begin position="1802"/>
        <end position="1829"/>
    </location>
</feature>
<comment type="caution">
    <text evidence="7">Lacks conserved residue(s) required for the propagation of feature annotation.</text>
</comment>
<feature type="domain" description="EGF-like" evidence="10">
    <location>
        <begin position="152"/>
        <end position="189"/>
    </location>
</feature>
<feature type="domain" description="CUB" evidence="9">
    <location>
        <begin position="3475"/>
        <end position="3583"/>
    </location>
</feature>
<feature type="domain" description="CUB" evidence="9">
    <location>
        <begin position="3229"/>
        <end position="3349"/>
    </location>
</feature>
<protein>
    <recommendedName>
        <fullName evidence="13">Cubilin</fullName>
    </recommendedName>
</protein>
<evidence type="ECO:0000256" key="7">
    <source>
        <dbReference type="PROSITE-ProRule" id="PRU00076"/>
    </source>
</evidence>
<feature type="disulfide bond" evidence="6">
    <location>
        <begin position="2992"/>
        <end position="3019"/>
    </location>
</feature>
<dbReference type="SMART" id="SM00042">
    <property type="entry name" value="CUB"/>
    <property type="match status" value="17"/>
</dbReference>
<dbReference type="Proteomes" id="UP001152747">
    <property type="component" value="Unassembled WGS sequence"/>
</dbReference>
<dbReference type="CDD" id="cd00054">
    <property type="entry name" value="EGF_CA"/>
    <property type="match status" value="5"/>
</dbReference>